<dbReference type="PANTHER" id="PTHR23077:SF198">
    <property type="entry name" value="ATP-DEPENDENT ZINC METALLOPROTEASE FTSH"/>
    <property type="match status" value="1"/>
</dbReference>
<dbReference type="Pfam" id="PF00004">
    <property type="entry name" value="AAA"/>
    <property type="match status" value="2"/>
</dbReference>
<evidence type="ECO:0000259" key="2">
    <source>
        <dbReference type="SMART" id="SM00382"/>
    </source>
</evidence>
<dbReference type="InterPro" id="IPR050168">
    <property type="entry name" value="AAA_ATPase_domain"/>
</dbReference>
<dbReference type="CDD" id="cd19481">
    <property type="entry name" value="RecA-like_protease"/>
    <property type="match status" value="2"/>
</dbReference>
<accession>A0A562ZS91</accession>
<dbReference type="InterPro" id="IPR027417">
    <property type="entry name" value="P-loop_NTPase"/>
</dbReference>
<dbReference type="GO" id="GO:0005524">
    <property type="term" value="F:ATP binding"/>
    <property type="evidence" value="ECO:0007669"/>
    <property type="project" value="UniProtKB-KW"/>
</dbReference>
<dbReference type="AlphaFoldDB" id="A0A562ZS91"/>
<keyword evidence="3" id="KW-0067">ATP-binding</keyword>
<name>A0A562ZS91_9BURK</name>
<feature type="transmembrane region" description="Helical" evidence="1">
    <location>
        <begin position="82"/>
        <end position="105"/>
    </location>
</feature>
<dbReference type="Proteomes" id="UP000318199">
    <property type="component" value="Unassembled WGS sequence"/>
</dbReference>
<dbReference type="Gene3D" id="3.40.50.300">
    <property type="entry name" value="P-loop containing nucleotide triphosphate hydrolases"/>
    <property type="match status" value="2"/>
</dbReference>
<keyword evidence="3" id="KW-0547">Nucleotide-binding</keyword>
<feature type="transmembrane region" description="Helical" evidence="1">
    <location>
        <begin position="50"/>
        <end position="70"/>
    </location>
</feature>
<keyword evidence="1" id="KW-1133">Transmembrane helix</keyword>
<sequence length="660" mass="72240">MVNWFREKMVIVTVLIVHAMFYWWVAVVGYKALNKIPLLYHYYPVMSAEATPVIVIIALSLLSMVAGLVVKAVRRGAGDGAFVLEYYGPWFFGFSALVLFLWWQIGPVANASYVPLVGLFVVSGVGTWAVHWGFLKSERSDRERAKQAIPDAGEPPEEPARVSHPTTTFASIYGNEAIKQRLKDASTAIVNRKKDTKPRNGILLHGLPGNGKTVFAEALAGELKLPFLQLSAADVASKWVGERTSLVRGAFAQARRMQPCVLFVDEVDSFLESRDGGANSTKEDRDVVNALLTLMVDIREARVILIAATNHIDRLDGAGVREGRFDYKVEITPPDEPARIGLLRKGLKSNAPSVRVDEAVLVSVAKRWNGFSSKRILAVTEELSDYLRGQGGSSEAGFEDFMGALRQLQGQRGSVPENVRPLEDLVFSPRTRDMLDQVVGRMADPEHTEKHGGTLPTGVLFYGPPGTGKTAACKALARKVGWAFLPATGADLARDPKRLEALYAKAQDLRPTVIFIDEADELLRSREFSPATEATNKLLTLMDGVGDRVADVVWIAATNNPEQIDPALLRGGRFTEKVRFDLPSAEDLARHLVAWFAKRSVQLEPGIGSGEVAAMLVDQSIANAEAVAQHALNRAIARREEKVIVRRDDITSALDSVIGG</sequence>
<protein>
    <submittedName>
        <fullName evidence="3">ATP-binding protein</fullName>
    </submittedName>
</protein>
<feature type="transmembrane region" description="Helical" evidence="1">
    <location>
        <begin position="111"/>
        <end position="134"/>
    </location>
</feature>
<evidence type="ECO:0000313" key="3">
    <source>
        <dbReference type="EMBL" id="TWO71459.1"/>
    </source>
</evidence>
<keyword evidence="1" id="KW-0812">Transmembrane</keyword>
<dbReference type="GO" id="GO:0016887">
    <property type="term" value="F:ATP hydrolysis activity"/>
    <property type="evidence" value="ECO:0007669"/>
    <property type="project" value="InterPro"/>
</dbReference>
<evidence type="ECO:0000313" key="4">
    <source>
        <dbReference type="Proteomes" id="UP000318199"/>
    </source>
</evidence>
<feature type="domain" description="AAA+ ATPase" evidence="2">
    <location>
        <begin position="198"/>
        <end position="335"/>
    </location>
</feature>
<dbReference type="PANTHER" id="PTHR23077">
    <property type="entry name" value="AAA-FAMILY ATPASE"/>
    <property type="match status" value="1"/>
</dbReference>
<dbReference type="Gene3D" id="1.10.8.60">
    <property type="match status" value="2"/>
</dbReference>
<feature type="transmembrane region" description="Helical" evidence="1">
    <location>
        <begin position="9"/>
        <end position="30"/>
    </location>
</feature>
<keyword evidence="1" id="KW-0472">Membrane</keyword>
<comment type="caution">
    <text evidence="3">The sequence shown here is derived from an EMBL/GenBank/DDBJ whole genome shotgun (WGS) entry which is preliminary data.</text>
</comment>
<dbReference type="OrthoDB" id="9802352at2"/>
<proteinExistence type="predicted"/>
<feature type="domain" description="AAA+ ATPase" evidence="2">
    <location>
        <begin position="455"/>
        <end position="584"/>
    </location>
</feature>
<dbReference type="SMART" id="SM00382">
    <property type="entry name" value="AAA"/>
    <property type="match status" value="2"/>
</dbReference>
<dbReference type="RefSeq" id="WP_145893070.1">
    <property type="nucleotide sequence ID" value="NZ_VOBQ01000008.1"/>
</dbReference>
<dbReference type="InterPro" id="IPR003593">
    <property type="entry name" value="AAA+_ATPase"/>
</dbReference>
<evidence type="ECO:0000256" key="1">
    <source>
        <dbReference type="SAM" id="Phobius"/>
    </source>
</evidence>
<organism evidence="3 4">
    <name type="scientific">Caenimonas sedimenti</name>
    <dbReference type="NCBI Taxonomy" id="2596921"/>
    <lineage>
        <taxon>Bacteria</taxon>
        <taxon>Pseudomonadati</taxon>
        <taxon>Pseudomonadota</taxon>
        <taxon>Betaproteobacteria</taxon>
        <taxon>Burkholderiales</taxon>
        <taxon>Comamonadaceae</taxon>
        <taxon>Caenimonas</taxon>
    </lineage>
</organism>
<gene>
    <name evidence="3" type="ORF">FN976_11120</name>
</gene>
<reference evidence="3 4" key="1">
    <citation type="submission" date="2019-07" db="EMBL/GenBank/DDBJ databases">
        <title>Caenimonas sedimenti sp. nov., isolated from activated sludge.</title>
        <authorList>
            <person name="Xu J."/>
        </authorList>
    </citation>
    <scope>NUCLEOTIDE SEQUENCE [LARGE SCALE GENOMIC DNA]</scope>
    <source>
        <strain evidence="3 4">HX-9-20</strain>
    </source>
</reference>
<keyword evidence="4" id="KW-1185">Reference proteome</keyword>
<dbReference type="SUPFAM" id="SSF52540">
    <property type="entry name" value="P-loop containing nucleoside triphosphate hydrolases"/>
    <property type="match status" value="2"/>
</dbReference>
<dbReference type="EMBL" id="VOBQ01000008">
    <property type="protein sequence ID" value="TWO71459.1"/>
    <property type="molecule type" value="Genomic_DNA"/>
</dbReference>
<dbReference type="InterPro" id="IPR003959">
    <property type="entry name" value="ATPase_AAA_core"/>
</dbReference>